<protein>
    <submittedName>
        <fullName evidence="1">Uncharacterized protein</fullName>
    </submittedName>
</protein>
<comment type="caution">
    <text evidence="1">The sequence shown here is derived from an EMBL/GenBank/DDBJ whole genome shotgun (WGS) entry which is preliminary data.</text>
</comment>
<gene>
    <name evidence="1" type="ORF">QAD02_006522</name>
</gene>
<dbReference type="EMBL" id="CM056744">
    <property type="protein sequence ID" value="KAJ8664860.1"/>
    <property type="molecule type" value="Genomic_DNA"/>
</dbReference>
<organism evidence="1 2">
    <name type="scientific">Eretmocerus hayati</name>
    <dbReference type="NCBI Taxonomy" id="131215"/>
    <lineage>
        <taxon>Eukaryota</taxon>
        <taxon>Metazoa</taxon>
        <taxon>Ecdysozoa</taxon>
        <taxon>Arthropoda</taxon>
        <taxon>Hexapoda</taxon>
        <taxon>Insecta</taxon>
        <taxon>Pterygota</taxon>
        <taxon>Neoptera</taxon>
        <taxon>Endopterygota</taxon>
        <taxon>Hymenoptera</taxon>
        <taxon>Apocrita</taxon>
        <taxon>Proctotrupomorpha</taxon>
        <taxon>Chalcidoidea</taxon>
        <taxon>Aphelinidae</taxon>
        <taxon>Aphelininae</taxon>
        <taxon>Eretmocerus</taxon>
    </lineage>
</organism>
<evidence type="ECO:0000313" key="1">
    <source>
        <dbReference type="EMBL" id="KAJ8664860.1"/>
    </source>
</evidence>
<sequence length="983" mass="108671">MGYFHRALILCAVIYLVDICTLSSGFEDGYYDLEFYVKGNPVTILDKKLGPNGTVLFGYCERNSKFWNFWRGVSTSSLECDIVLHNLPLNEKEPPKKKCPIELKGEDIRDLSLEHIGIDRAIIQYYETKSENNYFKLALIDMDTCHTIWYENLDVEYLGHLITSEDGFDIVTSDSNACDYHKLCLISFNKKGERIRNPIGFPIKVRTGYQVDTLLTNEGLEYFVASSRNSETFELSHVDSLGIKTSVRTAYSIPEHNISTSNSHGRFGFCSTINSSSFQCMQFNSDDRIIINQTISLSSKSDVFKVHNAPNNSLIIFFTECTEGPKERECQDLYAIKIYESGEENMEVVRRVVSSDYIHSSTEHADSSSEPSTNASKSTERSQPSKDSDEPTTDGPESSKAPVDPSFEVNSSSSKPEYSSTEAVDKAITSISTSTEKFNNDVEDADTTTQQVNASTENNVSSVKPTDAFSENVDQSSNEIVEDEVKPLSFATESVSPSIGSISSSSSDPADDTADTIDASTYIPNLPINNVNPPRDFVFPTNELNTLEEGPVLSGEPRDLSARQLNQPIAGVESTEGSLQSSTEHIQSSNGLAHTSTESVDLPTEQVNVPMGEVLPAIELVHASVDQTATSLEPIASSTEHVEQSSEGVQPSVNSVEVTPELVEPTKIIANSSTYRVDSIVTPTAPSTEPIERKSDQSAQFSTLPTDSVNKHVEPARETVVNPIDNINSSVKPTISTTERFEHSSERVHKSTLPTEPVADIDPVQHIADDSTDHNVSSVEPIASSTEHVDHSSENAHAPSLPTDPIAKLFEPVKEINHASIDHVESLIDPVELIDQIVDSLTEDLNPPNKYVNPSIENVEPAVEHVNPIILLGRPLIELAEHTVIKLGYPVIKPVESDSEPDNQSIRSNEFDLHTTLPSKQSPALVYPPLVRESDVIPSRIRQHFYRSPKLPSRRHRRPRYHRTVQSPRQFRGALGLRSGFIY</sequence>
<keyword evidence="2" id="KW-1185">Reference proteome</keyword>
<name>A0ACC2N5F4_9HYME</name>
<accession>A0ACC2N5F4</accession>
<dbReference type="Proteomes" id="UP001239111">
    <property type="component" value="Chromosome 4"/>
</dbReference>
<evidence type="ECO:0000313" key="2">
    <source>
        <dbReference type="Proteomes" id="UP001239111"/>
    </source>
</evidence>
<proteinExistence type="predicted"/>
<reference evidence="1" key="1">
    <citation type="submission" date="2023-04" db="EMBL/GenBank/DDBJ databases">
        <title>A chromosome-level genome assembly of the parasitoid wasp Eretmocerus hayati.</title>
        <authorList>
            <person name="Zhong Y."/>
            <person name="Liu S."/>
            <person name="Liu Y."/>
        </authorList>
    </citation>
    <scope>NUCLEOTIDE SEQUENCE</scope>
    <source>
        <strain evidence="1">ZJU_SS_LIU_2023</strain>
    </source>
</reference>